<name>B7AN56_9FIRM</name>
<dbReference type="STRING" id="483218.BACPEC_00108"/>
<dbReference type="EMBL" id="ABVQ01000030">
    <property type="protein sequence ID" value="EEC58860.1"/>
    <property type="molecule type" value="Genomic_DNA"/>
</dbReference>
<dbReference type="Proteomes" id="UP000003136">
    <property type="component" value="Unassembled WGS sequence"/>
</dbReference>
<organism evidence="2 3">
    <name type="scientific">[Bacteroides] pectinophilus ATCC 43243</name>
    <dbReference type="NCBI Taxonomy" id="483218"/>
    <lineage>
        <taxon>Bacteria</taxon>
        <taxon>Bacillati</taxon>
        <taxon>Bacillota</taxon>
        <taxon>Clostridia</taxon>
        <taxon>Eubacteriales</taxon>
    </lineage>
</organism>
<reference evidence="2 3" key="1">
    <citation type="submission" date="2008-11" db="EMBL/GenBank/DDBJ databases">
        <title>Draft genome sequence of Bacteroides pectinophilus (ATCC 43243).</title>
        <authorList>
            <person name="Sudarsanam P."/>
            <person name="Ley R."/>
            <person name="Guruge J."/>
            <person name="Turnbaugh P.J."/>
            <person name="Mahowald M."/>
            <person name="Liep D."/>
            <person name="Gordon J."/>
        </authorList>
    </citation>
    <scope>NUCLEOTIDE SEQUENCE [LARGE SCALE GENOMIC DNA]</scope>
    <source>
        <strain evidence="2 3">ATCC 43243</strain>
    </source>
</reference>
<evidence type="ECO:0000256" key="1">
    <source>
        <dbReference type="SAM" id="MobiDB-lite"/>
    </source>
</evidence>
<accession>B7AN56</accession>
<dbReference type="AlphaFoldDB" id="B7AN56"/>
<dbReference type="HOGENOM" id="CLU_097118_0_0_9"/>
<evidence type="ECO:0000313" key="3">
    <source>
        <dbReference type="Proteomes" id="UP000003136"/>
    </source>
</evidence>
<proteinExistence type="predicted"/>
<feature type="compositionally biased region" description="Basic and acidic residues" evidence="1">
    <location>
        <begin position="42"/>
        <end position="59"/>
    </location>
</feature>
<sequence length="277" mass="31674">MIWDWENRLFYPIKKAKEVTMSNTINVNYMTRAYNQYQQKNAAKDQEKEDTRFADSVREKSEASGSIVGNSKIGSVSAKDMTMVEYKQYIYNKISQIPMHPTRAGESISVTISEAGFEAMKNDPEYEAWVLNDLQVGWSQPDKWSGICGGAFSTIYYGASKEECHAEMWSAGYNNGNGEKIFNDKSKNSFWERRIENKNRIENQVKQQQKKKRIQKKQAERTAYEEYVQNKRLSAQDARTRLVAESSSSAKTVTISQAVASYEANFTMAVSVSNKTQ</sequence>
<evidence type="ECO:0000313" key="2">
    <source>
        <dbReference type="EMBL" id="EEC58860.1"/>
    </source>
</evidence>
<keyword evidence="3" id="KW-1185">Reference proteome</keyword>
<feature type="region of interest" description="Disordered" evidence="1">
    <location>
        <begin position="40"/>
        <end position="59"/>
    </location>
</feature>
<dbReference type="eggNOG" id="ENOG502ZB3A">
    <property type="taxonomic scope" value="Bacteria"/>
</dbReference>
<comment type="caution">
    <text evidence="2">The sequence shown here is derived from an EMBL/GenBank/DDBJ whole genome shotgun (WGS) entry which is preliminary data.</text>
</comment>
<gene>
    <name evidence="2" type="ORF">BACPEC_00108</name>
</gene>
<protein>
    <submittedName>
        <fullName evidence="2">Uncharacterized protein</fullName>
    </submittedName>
</protein>
<reference evidence="2 3" key="2">
    <citation type="submission" date="2008-11" db="EMBL/GenBank/DDBJ databases">
        <authorList>
            <person name="Fulton L."/>
            <person name="Clifton S."/>
            <person name="Fulton B."/>
            <person name="Xu J."/>
            <person name="Minx P."/>
            <person name="Pepin K.H."/>
            <person name="Johnson M."/>
            <person name="Bhonagiri V."/>
            <person name="Nash W.E."/>
            <person name="Mardis E.R."/>
            <person name="Wilson R.K."/>
        </authorList>
    </citation>
    <scope>NUCLEOTIDE SEQUENCE [LARGE SCALE GENOMIC DNA]</scope>
    <source>
        <strain evidence="2 3">ATCC 43243</strain>
    </source>
</reference>